<proteinExistence type="predicted"/>
<name>A0AAD7K9M2_9AGAR</name>
<dbReference type="AlphaFoldDB" id="A0AAD7K9M2"/>
<keyword evidence="3" id="KW-1185">Reference proteome</keyword>
<dbReference type="InterPro" id="IPR051678">
    <property type="entry name" value="AGP_Transferase"/>
</dbReference>
<accession>A0AAD7K9M2</accession>
<dbReference type="PANTHER" id="PTHR21310">
    <property type="entry name" value="AMINOGLYCOSIDE PHOSPHOTRANSFERASE-RELATED-RELATED"/>
    <property type="match status" value="1"/>
</dbReference>
<evidence type="ECO:0000313" key="3">
    <source>
        <dbReference type="Proteomes" id="UP001215598"/>
    </source>
</evidence>
<dbReference type="SUPFAM" id="SSF56112">
    <property type="entry name" value="Protein kinase-like (PK-like)"/>
    <property type="match status" value="1"/>
</dbReference>
<evidence type="ECO:0000259" key="1">
    <source>
        <dbReference type="Pfam" id="PF01636"/>
    </source>
</evidence>
<comment type="caution">
    <text evidence="2">The sequence shown here is derived from an EMBL/GenBank/DDBJ whole genome shotgun (WGS) entry which is preliminary data.</text>
</comment>
<dbReference type="PANTHER" id="PTHR21310:SF13">
    <property type="entry name" value="AMINOGLYCOSIDE PHOSPHOTRANSFERASE DOMAIN-CONTAINING PROTEIN"/>
    <property type="match status" value="1"/>
</dbReference>
<feature type="domain" description="Aminoglycoside phosphotransferase" evidence="1">
    <location>
        <begin position="125"/>
        <end position="291"/>
    </location>
</feature>
<dbReference type="InterPro" id="IPR011009">
    <property type="entry name" value="Kinase-like_dom_sf"/>
</dbReference>
<evidence type="ECO:0000313" key="2">
    <source>
        <dbReference type="EMBL" id="KAJ7781149.1"/>
    </source>
</evidence>
<protein>
    <recommendedName>
        <fullName evidence="1">Aminoglycoside phosphotransferase domain-containing protein</fullName>
    </recommendedName>
</protein>
<sequence length="408" mass="45734">MSAEPTYDPYWTAESLYCPGQNGSRPPVFTDAMLKYFSAVLQRKVIAVQDSLVGHGVYNVVYGLVIEDDGPDCVARICYNFKDTDEGRKFARDMTETDVACIALIGQNPLIHVVLGYDTDPKNPIGAPFILQSRLQGINLLNTAYDTARWEAFDYHVFIPELATAFAQLFDVDLPPRIGEVVGDRGEQASISPIIGPFQDCDVYSGPGGPFASAEDYLHWRITATKWRDFDGANVDVQALLDRLTVLACRLLKPLSLLDPLLLSIRPVHLDPHDRNVLIHDGHFAGLVDWQIVSMPAFLAAEFPPYIRSDGMYEARYAALNENGYIDYMNPRLRPPAEEAEVLCRAYSEAAAAANPLYAKALQKGRVLRQLIEWLDFVDWEGDFVWAGLELWEADQRSSLDRLEREAV</sequence>
<dbReference type="Proteomes" id="UP001215598">
    <property type="component" value="Unassembled WGS sequence"/>
</dbReference>
<reference evidence="2" key="1">
    <citation type="submission" date="2023-03" db="EMBL/GenBank/DDBJ databases">
        <title>Massive genome expansion in bonnet fungi (Mycena s.s.) driven by repeated elements and novel gene families across ecological guilds.</title>
        <authorList>
            <consortium name="Lawrence Berkeley National Laboratory"/>
            <person name="Harder C.B."/>
            <person name="Miyauchi S."/>
            <person name="Viragh M."/>
            <person name="Kuo A."/>
            <person name="Thoen E."/>
            <person name="Andreopoulos B."/>
            <person name="Lu D."/>
            <person name="Skrede I."/>
            <person name="Drula E."/>
            <person name="Henrissat B."/>
            <person name="Morin E."/>
            <person name="Kohler A."/>
            <person name="Barry K."/>
            <person name="LaButti K."/>
            <person name="Morin E."/>
            <person name="Salamov A."/>
            <person name="Lipzen A."/>
            <person name="Mereny Z."/>
            <person name="Hegedus B."/>
            <person name="Baldrian P."/>
            <person name="Stursova M."/>
            <person name="Weitz H."/>
            <person name="Taylor A."/>
            <person name="Grigoriev I.V."/>
            <person name="Nagy L.G."/>
            <person name="Martin F."/>
            <person name="Kauserud H."/>
        </authorList>
    </citation>
    <scope>NUCLEOTIDE SEQUENCE</scope>
    <source>
        <strain evidence="2">CBHHK182m</strain>
    </source>
</reference>
<organism evidence="2 3">
    <name type="scientific">Mycena metata</name>
    <dbReference type="NCBI Taxonomy" id="1033252"/>
    <lineage>
        <taxon>Eukaryota</taxon>
        <taxon>Fungi</taxon>
        <taxon>Dikarya</taxon>
        <taxon>Basidiomycota</taxon>
        <taxon>Agaricomycotina</taxon>
        <taxon>Agaricomycetes</taxon>
        <taxon>Agaricomycetidae</taxon>
        <taxon>Agaricales</taxon>
        <taxon>Marasmiineae</taxon>
        <taxon>Mycenaceae</taxon>
        <taxon>Mycena</taxon>
    </lineage>
</organism>
<dbReference type="Pfam" id="PF01636">
    <property type="entry name" value="APH"/>
    <property type="match status" value="1"/>
</dbReference>
<dbReference type="EMBL" id="JARKIB010000004">
    <property type="protein sequence ID" value="KAJ7781149.1"/>
    <property type="molecule type" value="Genomic_DNA"/>
</dbReference>
<dbReference type="InterPro" id="IPR002575">
    <property type="entry name" value="Aminoglycoside_PTrfase"/>
</dbReference>
<gene>
    <name evidence="2" type="ORF">B0H16DRAFT_608801</name>
</gene>